<evidence type="ECO:0000313" key="2">
    <source>
        <dbReference type="EMBL" id="KFD44728.1"/>
    </source>
</evidence>
<dbReference type="EMBL" id="KL365152">
    <property type="protein sequence ID" value="KFD44728.1"/>
    <property type="molecule type" value="Genomic_DNA"/>
</dbReference>
<feature type="domain" description="Integrase catalytic" evidence="1">
    <location>
        <begin position="1"/>
        <end position="66"/>
    </location>
</feature>
<dbReference type="InterPro" id="IPR001584">
    <property type="entry name" value="Integrase_cat-core"/>
</dbReference>
<gene>
    <name evidence="2" type="ORF">M513_14396</name>
</gene>
<reference evidence="2 3" key="1">
    <citation type="journal article" date="2014" name="Nat. Genet.">
        <title>Genome and transcriptome of the porcine whipworm Trichuris suis.</title>
        <authorList>
            <person name="Jex A.R."/>
            <person name="Nejsum P."/>
            <person name="Schwarz E.M."/>
            <person name="Hu L."/>
            <person name="Young N.D."/>
            <person name="Hall R.S."/>
            <person name="Korhonen P.K."/>
            <person name="Liao S."/>
            <person name="Thamsborg S."/>
            <person name="Xia J."/>
            <person name="Xu P."/>
            <person name="Wang S."/>
            <person name="Scheerlinck J.P."/>
            <person name="Hofmann A."/>
            <person name="Sternberg P.W."/>
            <person name="Wang J."/>
            <person name="Gasser R.B."/>
        </authorList>
    </citation>
    <scope>NUCLEOTIDE SEQUENCE [LARGE SCALE GENOMIC DNA]</scope>
    <source>
        <strain evidence="2">DCEP-RM93M</strain>
    </source>
</reference>
<dbReference type="GO" id="GO:0015074">
    <property type="term" value="P:DNA integration"/>
    <property type="evidence" value="ECO:0007669"/>
    <property type="project" value="InterPro"/>
</dbReference>
<protein>
    <recommendedName>
        <fullName evidence="1">Integrase catalytic domain-containing protein</fullName>
    </recommendedName>
</protein>
<evidence type="ECO:0000259" key="1">
    <source>
        <dbReference type="PROSITE" id="PS50994"/>
    </source>
</evidence>
<keyword evidence="3" id="KW-1185">Reference proteome</keyword>
<dbReference type="Proteomes" id="UP000030764">
    <property type="component" value="Unassembled WGS sequence"/>
</dbReference>
<dbReference type="GO" id="GO:0003676">
    <property type="term" value="F:nucleic acid binding"/>
    <property type="evidence" value="ECO:0007669"/>
    <property type="project" value="InterPro"/>
</dbReference>
<dbReference type="AlphaFoldDB" id="A0A085LID2"/>
<sequence length="66" mass="7401">MPIGNVWESVAVDVLEVPVNKYGNRYILVVQDYLSKWIEAVPIPDQKATTIVKQLISIFCRLGVVA</sequence>
<name>A0A085LID2_9BILA</name>
<proteinExistence type="predicted"/>
<organism evidence="2 3">
    <name type="scientific">Trichuris suis</name>
    <name type="common">pig whipworm</name>
    <dbReference type="NCBI Taxonomy" id="68888"/>
    <lineage>
        <taxon>Eukaryota</taxon>
        <taxon>Metazoa</taxon>
        <taxon>Ecdysozoa</taxon>
        <taxon>Nematoda</taxon>
        <taxon>Enoplea</taxon>
        <taxon>Dorylaimia</taxon>
        <taxon>Trichinellida</taxon>
        <taxon>Trichuridae</taxon>
        <taxon>Trichuris</taxon>
    </lineage>
</organism>
<dbReference type="InterPro" id="IPR012337">
    <property type="entry name" value="RNaseH-like_sf"/>
</dbReference>
<dbReference type="SUPFAM" id="SSF53098">
    <property type="entry name" value="Ribonuclease H-like"/>
    <property type="match status" value="1"/>
</dbReference>
<accession>A0A085LID2</accession>
<evidence type="ECO:0000313" key="3">
    <source>
        <dbReference type="Proteomes" id="UP000030764"/>
    </source>
</evidence>
<dbReference type="InterPro" id="IPR036397">
    <property type="entry name" value="RNaseH_sf"/>
</dbReference>
<dbReference type="PROSITE" id="PS50994">
    <property type="entry name" value="INTEGRASE"/>
    <property type="match status" value="1"/>
</dbReference>
<dbReference type="Gene3D" id="3.30.420.10">
    <property type="entry name" value="Ribonuclease H-like superfamily/Ribonuclease H"/>
    <property type="match status" value="1"/>
</dbReference>